<feature type="region of interest" description="Disordered" evidence="2">
    <location>
        <begin position="777"/>
        <end position="858"/>
    </location>
</feature>
<feature type="domain" description="PH" evidence="3">
    <location>
        <begin position="432"/>
        <end position="535"/>
    </location>
</feature>
<feature type="region of interest" description="Disordered" evidence="2">
    <location>
        <begin position="1"/>
        <end position="30"/>
    </location>
</feature>
<evidence type="ECO:0000313" key="4">
    <source>
        <dbReference type="EMBL" id="OAR05914.1"/>
    </source>
</evidence>
<keyword evidence="5" id="KW-1185">Reference proteome</keyword>
<feature type="region of interest" description="Disordered" evidence="2">
    <location>
        <begin position="101"/>
        <end position="161"/>
    </location>
</feature>
<evidence type="ECO:0000259" key="3">
    <source>
        <dbReference type="PROSITE" id="PS50003"/>
    </source>
</evidence>
<dbReference type="Gene3D" id="1.20.1270.60">
    <property type="entry name" value="Arfaptin homology (AH) domain/BAR domain"/>
    <property type="match status" value="1"/>
</dbReference>
<sequence length="858" mass="93502">MDTDAPHQLHHPPEPSSLAGHNPHSQLQNHHPHASYLEQEASPTPHDYGVNTADHHHFQSPCGRFTEEWDASQRGSSIIDGHRPNNKLAMQRTASISSYAAGDDTNLPIRNNTLRKKGSVRRAGSLGRSASRRSNRAGSVRSLALQSSSDRDEGHSAFYCPVPTSGNPTTILAERFQTWRKFLKDLIAYFREIQSHYEQRAKSLTKLGNAANSVPSPDSFLKSAGIDDALQLIRSYNRTAVQEAQKAKEIEEDVILALTGLRSDLQQKIKEIKQLSGDFKNSVEKEMGATSKAVSALADVLDKNEVDSSSTTGKQDPFLLRLAVDRQVERQIDEENYLHQAYLNLEGSGRELESIVVGEIQKAYNAYAGILKREADNALNVVGELREGPIAMPKDQEWIHFVTREDQVVDPTMPLRAPDQIHYPGQDHLSAQEIRAGLLERKSKYLKSYTAGWYVLSSTHLHEFKSADKNQAPVMSLYLPEQKVGSHSEDGSSSNKFILKGRQTGGMHRGHTWVFRAESHDTMLAWYEDIKALTEKSPEERHQFVRTHSRSLSRSSRRSARSASSDGLDDEDEEPFTGGEVDTNPTTRADAAPRRPEPGGRFPSDIQVMTQRGLHASQSPSSLSSGAQDYPSDAHVIAAAGALPGSHSRDGAYQDNNRYGGGSGYTPMDEVSSQAAIAHQQAQYDGVNPYTSEPVQQREAEGGNLGGGQDPVPIVVANSRVNGDGQEAYQSTTDAATAAEPSDPINSTTYTTTGVSDDEVKNISAAVAAVAIVDSDDVPRSEPPAAVSNKALQAVPESETADHITPLETPISEDLPKRSNRPEGHRTDSIVTISNLDIPGRFPKGGSTANGSATNATT</sequence>
<dbReference type="Gene3D" id="2.30.29.30">
    <property type="entry name" value="Pleckstrin-homology domain (PH domain)/Phosphotyrosine-binding domain (PTB)"/>
    <property type="match status" value="1"/>
</dbReference>
<reference evidence="4 5" key="1">
    <citation type="submission" date="2016-03" db="EMBL/GenBank/DDBJ databases">
        <title>Fine-scale spatial genetic structure of a fungal parasite of coffee scale insects.</title>
        <authorList>
            <person name="Jackson D."/>
            <person name="Zemenick K.A."/>
            <person name="Malloure B."/>
            <person name="Quandt C.A."/>
            <person name="James T.Y."/>
        </authorList>
    </citation>
    <scope>NUCLEOTIDE SEQUENCE [LARGE SCALE GENOMIC DNA]</scope>
    <source>
        <strain evidence="4 5">UM487</strain>
    </source>
</reference>
<evidence type="ECO:0000256" key="2">
    <source>
        <dbReference type="SAM" id="MobiDB-lite"/>
    </source>
</evidence>
<protein>
    <recommendedName>
        <fullName evidence="3">PH domain-containing protein</fullName>
    </recommendedName>
</protein>
<gene>
    <name evidence="4" type="ORF">LLEC1_04082</name>
</gene>
<dbReference type="InterPro" id="IPR011993">
    <property type="entry name" value="PH-like_dom_sf"/>
</dbReference>
<dbReference type="PROSITE" id="PS50003">
    <property type="entry name" value="PH_DOMAIN"/>
    <property type="match status" value="1"/>
</dbReference>
<dbReference type="Pfam" id="PF20400">
    <property type="entry name" value="BAR_4"/>
    <property type="match status" value="1"/>
</dbReference>
<dbReference type="InterPro" id="IPR046868">
    <property type="entry name" value="BAR_4"/>
</dbReference>
<evidence type="ECO:0000313" key="5">
    <source>
        <dbReference type="Proteomes" id="UP000243081"/>
    </source>
</evidence>
<evidence type="ECO:0000256" key="1">
    <source>
        <dbReference type="ARBA" id="ARBA00022553"/>
    </source>
</evidence>
<dbReference type="OMA" id="MSWYEDI"/>
<organism evidence="4 5">
    <name type="scientific">Cordyceps confragosa</name>
    <name type="common">Lecanicillium lecanii</name>
    <dbReference type="NCBI Taxonomy" id="2714763"/>
    <lineage>
        <taxon>Eukaryota</taxon>
        <taxon>Fungi</taxon>
        <taxon>Dikarya</taxon>
        <taxon>Ascomycota</taxon>
        <taxon>Pezizomycotina</taxon>
        <taxon>Sordariomycetes</taxon>
        <taxon>Hypocreomycetidae</taxon>
        <taxon>Hypocreales</taxon>
        <taxon>Cordycipitaceae</taxon>
        <taxon>Akanthomyces</taxon>
    </lineage>
</organism>
<feature type="compositionally biased region" description="Basic and acidic residues" evidence="2">
    <location>
        <begin position="814"/>
        <end position="828"/>
    </location>
</feature>
<feature type="region of interest" description="Disordered" evidence="2">
    <location>
        <begin position="537"/>
        <end position="605"/>
    </location>
</feature>
<dbReference type="SUPFAM" id="SSF103657">
    <property type="entry name" value="BAR/IMD domain-like"/>
    <property type="match status" value="1"/>
</dbReference>
<dbReference type="InterPro" id="IPR043453">
    <property type="entry name" value="Slm1_PH"/>
</dbReference>
<feature type="compositionally biased region" description="Low complexity" evidence="2">
    <location>
        <begin position="845"/>
        <end position="858"/>
    </location>
</feature>
<dbReference type="InterPro" id="IPR027267">
    <property type="entry name" value="AH/BAR_dom_sf"/>
</dbReference>
<feature type="compositionally biased region" description="Polar residues" evidence="2">
    <location>
        <begin position="744"/>
        <end position="753"/>
    </location>
</feature>
<dbReference type="InterPro" id="IPR001849">
    <property type="entry name" value="PH_domain"/>
</dbReference>
<dbReference type="PANTHER" id="PTHR31941:SF16">
    <property type="entry name" value="PHOSPHATIDYLINOSITOL 4,5-BISPHOSPHATE-BINDING PROTEIN SLM1-RELATED"/>
    <property type="match status" value="1"/>
</dbReference>
<dbReference type="AlphaFoldDB" id="A0A179IW08"/>
<dbReference type="Pfam" id="PF20399">
    <property type="entry name" value="PH_20"/>
    <property type="match status" value="1"/>
</dbReference>
<dbReference type="SMART" id="SM00233">
    <property type="entry name" value="PH"/>
    <property type="match status" value="1"/>
</dbReference>
<proteinExistence type="predicted"/>
<feature type="region of interest" description="Disordered" evidence="2">
    <location>
        <begin position="643"/>
        <end position="667"/>
    </location>
</feature>
<dbReference type="EMBL" id="LUKN01000032">
    <property type="protein sequence ID" value="OAR05914.1"/>
    <property type="molecule type" value="Genomic_DNA"/>
</dbReference>
<name>A0A179IW08_CORDF</name>
<accession>A0A179IW08</accession>
<comment type="caution">
    <text evidence="4">The sequence shown here is derived from an EMBL/GenBank/DDBJ whole genome shotgun (WGS) entry which is preliminary data.</text>
</comment>
<feature type="compositionally biased region" description="Basic residues" evidence="2">
    <location>
        <begin position="544"/>
        <end position="560"/>
    </location>
</feature>
<dbReference type="PANTHER" id="PTHR31941">
    <property type="entry name" value="CYTOSKELETAL SIGNALING PROTEIN SLM1"/>
    <property type="match status" value="1"/>
</dbReference>
<dbReference type="Proteomes" id="UP000243081">
    <property type="component" value="Unassembled WGS sequence"/>
</dbReference>
<keyword evidence="1" id="KW-0597">Phosphoprotein</keyword>
<dbReference type="OrthoDB" id="5598057at2759"/>
<dbReference type="InterPro" id="IPR046869">
    <property type="entry name" value="SLM1/RGC1-like_PH"/>
</dbReference>
<dbReference type="SUPFAM" id="SSF50729">
    <property type="entry name" value="PH domain-like"/>
    <property type="match status" value="1"/>
</dbReference>
<feature type="compositionally biased region" description="Basic and acidic residues" evidence="2">
    <location>
        <begin position="1"/>
        <end position="13"/>
    </location>
</feature>
<feature type="region of interest" description="Disordered" evidence="2">
    <location>
        <begin position="725"/>
        <end position="753"/>
    </location>
</feature>
<dbReference type="CDD" id="cd13311">
    <property type="entry name" value="PH_Slm1"/>
    <property type="match status" value="1"/>
</dbReference>